<name>A0A6H5IPG4_9HYME</name>
<gene>
    <name evidence="1" type="ORF">TBRA_LOCUS11086</name>
</gene>
<evidence type="ECO:0000313" key="2">
    <source>
        <dbReference type="Proteomes" id="UP000479190"/>
    </source>
</evidence>
<dbReference type="EMBL" id="CADCXV010000953">
    <property type="protein sequence ID" value="CAB0039340.1"/>
    <property type="molecule type" value="Genomic_DNA"/>
</dbReference>
<proteinExistence type="predicted"/>
<sequence length="240" mass="28151">MYKYAYIHTNGVDFEFTRGARRHASSTPKLARAPCAVPVHITCAASATSHCYTDDRKKKRRASKRDPEPRSPSIYYYCCITGRPSSCITTQKIFDVPQQVGHRWHVSILGPHHALALAVHQALPTLNRERERTSSKSKREIIDYERKEREMESERMKARESSPSIEFIYLRLRERQRELSTQLTHLRKLGFCQWHWKNSRGLYETRGSRVSYTASGFSTKYIRRFCKCIIFQHTITKQHQ</sequence>
<evidence type="ECO:0000313" key="1">
    <source>
        <dbReference type="EMBL" id="CAB0039340.1"/>
    </source>
</evidence>
<accession>A0A6H5IPG4</accession>
<reference evidence="1 2" key="1">
    <citation type="submission" date="2020-02" db="EMBL/GenBank/DDBJ databases">
        <authorList>
            <person name="Ferguson B K."/>
        </authorList>
    </citation>
    <scope>NUCLEOTIDE SEQUENCE [LARGE SCALE GENOMIC DNA]</scope>
</reference>
<protein>
    <submittedName>
        <fullName evidence="1">Uncharacterized protein</fullName>
    </submittedName>
</protein>
<dbReference type="AlphaFoldDB" id="A0A6H5IPG4"/>
<organism evidence="1 2">
    <name type="scientific">Trichogramma brassicae</name>
    <dbReference type="NCBI Taxonomy" id="86971"/>
    <lineage>
        <taxon>Eukaryota</taxon>
        <taxon>Metazoa</taxon>
        <taxon>Ecdysozoa</taxon>
        <taxon>Arthropoda</taxon>
        <taxon>Hexapoda</taxon>
        <taxon>Insecta</taxon>
        <taxon>Pterygota</taxon>
        <taxon>Neoptera</taxon>
        <taxon>Endopterygota</taxon>
        <taxon>Hymenoptera</taxon>
        <taxon>Apocrita</taxon>
        <taxon>Proctotrupomorpha</taxon>
        <taxon>Chalcidoidea</taxon>
        <taxon>Trichogrammatidae</taxon>
        <taxon>Trichogramma</taxon>
    </lineage>
</organism>
<dbReference type="Proteomes" id="UP000479190">
    <property type="component" value="Unassembled WGS sequence"/>
</dbReference>
<keyword evidence="2" id="KW-1185">Reference proteome</keyword>